<comment type="caution">
    <text evidence="10">The sequence shown here is derived from an EMBL/GenBank/DDBJ whole genome shotgun (WGS) entry which is preliminary data.</text>
</comment>
<dbReference type="EMBL" id="JAMYQB010000016">
    <property type="protein sequence ID" value="MER9406197.1"/>
    <property type="molecule type" value="Genomic_DNA"/>
</dbReference>
<evidence type="ECO:0000313" key="10">
    <source>
        <dbReference type="EMBL" id="MER9406197.1"/>
    </source>
</evidence>
<evidence type="ECO:0000256" key="5">
    <source>
        <dbReference type="ARBA" id="ARBA00022692"/>
    </source>
</evidence>
<keyword evidence="5 9" id="KW-0812">Transmembrane</keyword>
<feature type="transmembrane region" description="Helical" evidence="9">
    <location>
        <begin position="184"/>
        <end position="207"/>
    </location>
</feature>
<evidence type="ECO:0000256" key="1">
    <source>
        <dbReference type="ARBA" id="ARBA00004651"/>
    </source>
</evidence>
<feature type="transmembrane region" description="Helical" evidence="9">
    <location>
        <begin position="242"/>
        <end position="264"/>
    </location>
</feature>
<keyword evidence="6 9" id="KW-1133">Transmembrane helix</keyword>
<accession>A0ABV1Z2F7</accession>
<proteinExistence type="inferred from homology"/>
<feature type="compositionally biased region" description="Basic residues" evidence="8">
    <location>
        <begin position="642"/>
        <end position="657"/>
    </location>
</feature>
<name>A0ABV1Z2F7_9HYPH</name>
<comment type="similarity">
    <text evidence="2">Belongs to the autoinducer-2 exporter (AI-2E) (TC 2.A.86) family.</text>
</comment>
<feature type="transmembrane region" description="Helical" evidence="9">
    <location>
        <begin position="50"/>
        <end position="69"/>
    </location>
</feature>
<feature type="region of interest" description="Disordered" evidence="8">
    <location>
        <begin position="468"/>
        <end position="499"/>
    </location>
</feature>
<feature type="transmembrane region" description="Helical" evidence="9">
    <location>
        <begin position="81"/>
        <end position="101"/>
    </location>
</feature>
<dbReference type="Proteomes" id="UP001433071">
    <property type="component" value="Unassembled WGS sequence"/>
</dbReference>
<protein>
    <submittedName>
        <fullName evidence="10">AI-2E family transporter</fullName>
    </submittedName>
</protein>
<keyword evidence="4" id="KW-1003">Cell membrane</keyword>
<evidence type="ECO:0000256" key="9">
    <source>
        <dbReference type="SAM" id="Phobius"/>
    </source>
</evidence>
<dbReference type="Pfam" id="PF01594">
    <property type="entry name" value="AI-2E_transport"/>
    <property type="match status" value="1"/>
</dbReference>
<feature type="transmembrane region" description="Helical" evidence="9">
    <location>
        <begin position="270"/>
        <end position="289"/>
    </location>
</feature>
<evidence type="ECO:0000313" key="11">
    <source>
        <dbReference type="Proteomes" id="UP001433071"/>
    </source>
</evidence>
<evidence type="ECO:0000256" key="2">
    <source>
        <dbReference type="ARBA" id="ARBA00009773"/>
    </source>
</evidence>
<feature type="region of interest" description="Disordered" evidence="8">
    <location>
        <begin position="642"/>
        <end position="666"/>
    </location>
</feature>
<feature type="compositionally biased region" description="Acidic residues" evidence="8">
    <location>
        <begin position="468"/>
        <end position="479"/>
    </location>
</feature>
<organism evidence="10 11">
    <name type="scientific">Mesorhizobium caraganae</name>
    <dbReference type="NCBI Taxonomy" id="483206"/>
    <lineage>
        <taxon>Bacteria</taxon>
        <taxon>Pseudomonadati</taxon>
        <taxon>Pseudomonadota</taxon>
        <taxon>Alphaproteobacteria</taxon>
        <taxon>Hyphomicrobiales</taxon>
        <taxon>Phyllobacteriaceae</taxon>
        <taxon>Mesorhizobium</taxon>
    </lineage>
</organism>
<keyword evidence="7 9" id="KW-0472">Membrane</keyword>
<keyword evidence="3" id="KW-0813">Transport</keyword>
<comment type="subcellular location">
    <subcellularLocation>
        <location evidence="1">Cell membrane</location>
        <topology evidence="1">Multi-pass membrane protein</topology>
    </subcellularLocation>
</comment>
<sequence>MAANRRNDIPSSERGLGRILAAGTARPRTALPTVATVVTTVAALYFGREVFLPIAVALLLTFALVPMVSALKRVGLPRLPAVLLSVIGAFAALGLFSFIVATQVSELAQNISAYQTNILTKVRSLKETGVGGGIIARLSSVIERVGQEIDKQEVTPPVADKPRREPVPVEIVARERPLEVLQNIIGPLISPLASAGLIIIVVIFMLLEREDLRDRFIRLVGYGDLHRTTEALQDAGKRVGRYLLMQLVVNIVYAIPIAIGLWVLGIPNALLWGLLALALRFVPYIGPVIGALLPLFLALAVAPGWSLVLWTAALFIVMELVTGNVVEPWLYGSRTGLSPLAIIVAAIFWTWLWGPLGLVLSTPLTVCLVVLGRHVPQFEFLDVLFGNEPVLEPHARLYQRLLAGDPDEATDHAEEILEEKYLIDFYDKVAIPALLLGEQDRMRGVMGDQQQRQVAASAQILVANLADDAQEEASAEDEPTAVAEGSASNEPDGVEEEEIELPDGKDMSVLCAGGRGELDDAAAAMLAQVLEVQGATVAKASFVDMEPAGIRRLDLETIDTIVVGFLNRDSLKHARFLVRRLKRAKAGLRIGIVFWSDAEQGGAGQERQALAADISADFVAHGMVNAVLGALSPAPAVPLKVVSKRRDRRRPAPRKRVPAQATAATA</sequence>
<evidence type="ECO:0000256" key="8">
    <source>
        <dbReference type="SAM" id="MobiDB-lite"/>
    </source>
</evidence>
<feature type="transmembrane region" description="Helical" evidence="9">
    <location>
        <begin position="338"/>
        <end position="371"/>
    </location>
</feature>
<dbReference type="InterPro" id="IPR002549">
    <property type="entry name" value="AI-2E-like"/>
</dbReference>
<gene>
    <name evidence="10" type="ORF">NKI36_19400</name>
</gene>
<evidence type="ECO:0000256" key="4">
    <source>
        <dbReference type="ARBA" id="ARBA00022475"/>
    </source>
</evidence>
<dbReference type="PANTHER" id="PTHR21716:SF53">
    <property type="entry name" value="PERMEASE PERM-RELATED"/>
    <property type="match status" value="1"/>
</dbReference>
<dbReference type="RefSeq" id="WP_352559580.1">
    <property type="nucleotide sequence ID" value="NZ_JAMYQB010000016.1"/>
</dbReference>
<evidence type="ECO:0000256" key="7">
    <source>
        <dbReference type="ARBA" id="ARBA00023136"/>
    </source>
</evidence>
<dbReference type="PANTHER" id="PTHR21716">
    <property type="entry name" value="TRANSMEMBRANE PROTEIN"/>
    <property type="match status" value="1"/>
</dbReference>
<keyword evidence="11" id="KW-1185">Reference proteome</keyword>
<reference evidence="10 11" key="1">
    <citation type="journal article" date="2024" name="Proc. Natl. Acad. Sci. U.S.A.">
        <title>The evolutionary genomics of adaptation to stress in wild rhizobium bacteria.</title>
        <authorList>
            <person name="Kehlet-Delgado H."/>
            <person name="Montoya A.P."/>
            <person name="Jensen K.T."/>
            <person name="Wendlandt C.E."/>
            <person name="Dexheimer C."/>
            <person name="Roberts M."/>
            <person name="Torres Martinez L."/>
            <person name="Friesen M.L."/>
            <person name="Griffitts J.S."/>
            <person name="Porter S.S."/>
        </authorList>
    </citation>
    <scope>NUCLEOTIDE SEQUENCE [LARGE SCALE GENOMIC DNA]</scope>
    <source>
        <strain evidence="10 11">M0641</strain>
    </source>
</reference>
<evidence type="ECO:0000256" key="6">
    <source>
        <dbReference type="ARBA" id="ARBA00022989"/>
    </source>
</evidence>
<feature type="transmembrane region" description="Helical" evidence="9">
    <location>
        <begin position="296"/>
        <end position="318"/>
    </location>
</feature>
<evidence type="ECO:0000256" key="3">
    <source>
        <dbReference type="ARBA" id="ARBA00022448"/>
    </source>
</evidence>